<evidence type="ECO:0000256" key="3">
    <source>
        <dbReference type="ARBA" id="ARBA00022490"/>
    </source>
</evidence>
<dbReference type="InterPro" id="IPR032172">
    <property type="entry name" value="FXR1_C1"/>
</dbReference>
<dbReference type="AlphaFoldDB" id="A0A8C4Q1H5"/>
<evidence type="ECO:0000256" key="2">
    <source>
        <dbReference type="ARBA" id="ARBA00006633"/>
    </source>
</evidence>
<dbReference type="Gene3D" id="3.30.1370.10">
    <property type="entry name" value="K Homology domain, type 1"/>
    <property type="match status" value="2"/>
</dbReference>
<dbReference type="CDD" id="cd20475">
    <property type="entry name" value="Tudor_Agenet_FXR1_rpt2"/>
    <property type="match status" value="1"/>
</dbReference>
<dbReference type="Pfam" id="PF00013">
    <property type="entry name" value="KH_1"/>
    <property type="match status" value="2"/>
</dbReference>
<dbReference type="GO" id="GO:0043488">
    <property type="term" value="P:regulation of mRNA stability"/>
    <property type="evidence" value="ECO:0007669"/>
    <property type="project" value="TreeGrafter"/>
</dbReference>
<dbReference type="GO" id="GO:0010494">
    <property type="term" value="C:cytoplasmic stress granule"/>
    <property type="evidence" value="ECO:0007669"/>
    <property type="project" value="TreeGrafter"/>
</dbReference>
<evidence type="ECO:0000256" key="5">
    <source>
        <dbReference type="ARBA" id="ARBA00022737"/>
    </source>
</evidence>
<evidence type="ECO:0000256" key="1">
    <source>
        <dbReference type="ARBA" id="ARBA00004331"/>
    </source>
</evidence>
<feature type="compositionally biased region" description="Low complexity" evidence="8">
    <location>
        <begin position="480"/>
        <end position="489"/>
    </location>
</feature>
<dbReference type="InterPro" id="IPR036612">
    <property type="entry name" value="KH_dom_type_1_sf"/>
</dbReference>
<dbReference type="Pfam" id="PF16096">
    <property type="entry name" value="FXR_C1"/>
    <property type="match status" value="1"/>
</dbReference>
<dbReference type="GO" id="GO:0048170">
    <property type="term" value="P:positive regulation of long-term neuronal synaptic plasticity"/>
    <property type="evidence" value="ECO:0007669"/>
    <property type="project" value="TreeGrafter"/>
</dbReference>
<dbReference type="GO" id="GO:0051028">
    <property type="term" value="P:mRNA transport"/>
    <property type="evidence" value="ECO:0007669"/>
    <property type="project" value="TreeGrafter"/>
</dbReference>
<name>A0A8C4Q1H5_EPTBU</name>
<evidence type="ECO:0000256" key="7">
    <source>
        <dbReference type="PROSITE-ProRule" id="PRU00117"/>
    </source>
</evidence>
<dbReference type="FunFam" id="2.30.30.140:FF:000001">
    <property type="entry name" value="Fragile X mental retardation 1, isoform CRA_e"/>
    <property type="match status" value="1"/>
</dbReference>
<dbReference type="FunFam" id="3.30.1370.10:FF:000004">
    <property type="entry name" value="Fragile X mental retardation 1, isoform CRA_e"/>
    <property type="match status" value="1"/>
</dbReference>
<feature type="compositionally biased region" description="Basic and acidic residues" evidence="8">
    <location>
        <begin position="653"/>
        <end position="664"/>
    </location>
</feature>
<dbReference type="GO" id="GO:0003730">
    <property type="term" value="F:mRNA 3'-UTR binding"/>
    <property type="evidence" value="ECO:0007669"/>
    <property type="project" value="TreeGrafter"/>
</dbReference>
<feature type="domain" description="Agenet-like" evidence="9">
    <location>
        <begin position="63"/>
        <end position="115"/>
    </location>
</feature>
<dbReference type="Proteomes" id="UP000694388">
    <property type="component" value="Unplaced"/>
</dbReference>
<dbReference type="PANTHER" id="PTHR10603">
    <property type="entry name" value="FRAGILE X MENTAL RETARDATION SYNDROME-RELATED PROTEIN"/>
    <property type="match status" value="1"/>
</dbReference>
<dbReference type="SMART" id="SM00322">
    <property type="entry name" value="KH"/>
    <property type="match status" value="2"/>
</dbReference>
<dbReference type="SMR" id="A0A8C4Q1H5"/>
<organism evidence="10 11">
    <name type="scientific">Eptatretus burgeri</name>
    <name type="common">Inshore hagfish</name>
    <dbReference type="NCBI Taxonomy" id="7764"/>
    <lineage>
        <taxon>Eukaryota</taxon>
        <taxon>Metazoa</taxon>
        <taxon>Chordata</taxon>
        <taxon>Craniata</taxon>
        <taxon>Vertebrata</taxon>
        <taxon>Cyclostomata</taxon>
        <taxon>Myxini</taxon>
        <taxon>Myxiniformes</taxon>
        <taxon>Myxinidae</taxon>
        <taxon>Eptatretinae</taxon>
        <taxon>Eptatretus</taxon>
    </lineage>
</organism>
<dbReference type="InterPro" id="IPR004088">
    <property type="entry name" value="KH_dom_type_1"/>
</dbReference>
<dbReference type="Ensembl" id="ENSEBUT00000009049.1">
    <property type="protein sequence ID" value="ENSEBUP00000008544.1"/>
    <property type="gene ID" value="ENSEBUG00000005529.1"/>
</dbReference>
<dbReference type="Gene3D" id="2.30.30.140">
    <property type="match status" value="2"/>
</dbReference>
<accession>A0A8C4Q1H5</accession>
<dbReference type="FunFam" id="2.30.30.140:FF:000002">
    <property type="entry name" value="Fragile X mental retardation 1, isoform CRA_e"/>
    <property type="match status" value="1"/>
</dbReference>
<evidence type="ECO:0000256" key="8">
    <source>
        <dbReference type="SAM" id="MobiDB-lite"/>
    </source>
</evidence>
<evidence type="ECO:0000256" key="4">
    <source>
        <dbReference type="ARBA" id="ARBA00022541"/>
    </source>
</evidence>
<dbReference type="InterPro" id="IPR041560">
    <property type="entry name" value="Tudor_FRM1"/>
</dbReference>
<dbReference type="InterPro" id="IPR047427">
    <property type="entry name" value="Tudor_Agenet_FXR1_rpt2"/>
</dbReference>
<keyword evidence="5" id="KW-0677">Repeat</keyword>
<feature type="compositionally biased region" description="Basic and acidic residues" evidence="8">
    <location>
        <begin position="464"/>
        <end position="476"/>
    </location>
</feature>
<dbReference type="SUPFAM" id="SSF54791">
    <property type="entry name" value="Eukaryotic type KH-domain (KH-domain type I)"/>
    <property type="match status" value="2"/>
</dbReference>
<feature type="compositionally biased region" description="Basic residues" evidence="8">
    <location>
        <begin position="575"/>
        <end position="586"/>
    </location>
</feature>
<protein>
    <submittedName>
        <fullName evidence="10">FMR1 autosomal homolog 2</fullName>
    </submittedName>
</protein>
<dbReference type="GeneTree" id="ENSGT00950000183189"/>
<comment type="similarity">
    <text evidence="2">Belongs to the FMR1 family.</text>
</comment>
<reference evidence="10" key="1">
    <citation type="submission" date="2025-08" db="UniProtKB">
        <authorList>
            <consortium name="Ensembl"/>
        </authorList>
    </citation>
    <scope>IDENTIFICATION</scope>
</reference>
<evidence type="ECO:0000313" key="10">
    <source>
        <dbReference type="Ensembl" id="ENSEBUP00000008544.1"/>
    </source>
</evidence>
<dbReference type="InterPro" id="IPR008395">
    <property type="entry name" value="Agenet-like_dom"/>
</dbReference>
<keyword evidence="11" id="KW-1185">Reference proteome</keyword>
<dbReference type="PANTHER" id="PTHR10603:SF7">
    <property type="entry name" value="FRAGILE X MESSENGER RIBONUCLEOPROTEIN 1 HOMOLOG"/>
    <property type="match status" value="1"/>
</dbReference>
<dbReference type="PROSITE" id="PS51641">
    <property type="entry name" value="AGENET_LIKE"/>
    <property type="match status" value="2"/>
</dbReference>
<evidence type="ECO:0000313" key="11">
    <source>
        <dbReference type="Proteomes" id="UP000694388"/>
    </source>
</evidence>
<dbReference type="CDD" id="cd22425">
    <property type="entry name" value="KH_I_FMR1_FXR_rpt1"/>
    <property type="match status" value="1"/>
</dbReference>
<dbReference type="InterPro" id="IPR040148">
    <property type="entry name" value="FMR1"/>
</dbReference>
<dbReference type="GO" id="GO:0045727">
    <property type="term" value="P:positive regulation of translation"/>
    <property type="evidence" value="ECO:0007669"/>
    <property type="project" value="TreeGrafter"/>
</dbReference>
<dbReference type="GO" id="GO:0043005">
    <property type="term" value="C:neuron projection"/>
    <property type="evidence" value="ECO:0007669"/>
    <property type="project" value="TreeGrafter"/>
</dbReference>
<dbReference type="GO" id="GO:0045182">
    <property type="term" value="F:translation regulator activity"/>
    <property type="evidence" value="ECO:0007669"/>
    <property type="project" value="TreeGrafter"/>
</dbReference>
<feature type="compositionally biased region" description="Polar residues" evidence="8">
    <location>
        <begin position="558"/>
        <end position="572"/>
    </location>
</feature>
<feature type="compositionally biased region" description="Basic residues" evidence="8">
    <location>
        <begin position="535"/>
        <end position="544"/>
    </location>
</feature>
<dbReference type="PROSITE" id="PS50084">
    <property type="entry name" value="KH_TYPE_1"/>
    <property type="match status" value="2"/>
</dbReference>
<evidence type="ECO:0000259" key="9">
    <source>
        <dbReference type="PROSITE" id="PS51641"/>
    </source>
</evidence>
<keyword evidence="4" id="KW-0517">Myogenesis</keyword>
<dbReference type="Pfam" id="PF18336">
    <property type="entry name" value="Tudor_FRX1"/>
    <property type="match status" value="1"/>
</dbReference>
<dbReference type="Pfam" id="PF12235">
    <property type="entry name" value="FXMRP1_C_core"/>
    <property type="match status" value="1"/>
</dbReference>
<feature type="compositionally biased region" description="Low complexity" evidence="8">
    <location>
        <begin position="447"/>
        <end position="463"/>
    </location>
</feature>
<feature type="compositionally biased region" description="Acidic residues" evidence="8">
    <location>
        <begin position="519"/>
        <end position="529"/>
    </location>
</feature>
<feature type="compositionally biased region" description="Low complexity" evidence="8">
    <location>
        <begin position="403"/>
        <end position="413"/>
    </location>
</feature>
<dbReference type="InterPro" id="IPR040472">
    <property type="entry name" value="FMRP_KH0"/>
</dbReference>
<dbReference type="Pfam" id="PF05641">
    <property type="entry name" value="Agenet"/>
    <property type="match status" value="1"/>
</dbReference>
<evidence type="ECO:0000256" key="6">
    <source>
        <dbReference type="ARBA" id="ARBA00022884"/>
    </source>
</evidence>
<keyword evidence="6 7" id="KW-0694">RNA-binding</keyword>
<feature type="domain" description="Agenet-like" evidence="9">
    <location>
        <begin position="4"/>
        <end position="50"/>
    </location>
</feature>
<dbReference type="InterPro" id="IPR022034">
    <property type="entry name" value="FMR1-like_C_core"/>
</dbReference>
<proteinExistence type="inferred from homology"/>
<sequence length="677" mass="75296">MEELAVEVRGSNGAFYKAFVKDVHEDSLTVMFENNWQPERQIPFSDIRLPPPVDFHKDILEGDEVEVFSRANEHEPCGWWLARVRMMKGEFYVIEYAACDATYNEIVTIERLRPVNPNKTITKNTFHKFTIPVPEDLKEACSSEAVHRDFKKAIGATFISCDAEGKNLVVMSTSEAAVKRAGLLSEMHFRSIRTKVLLRSRNEEATKHLENTKQLQSGFHEEFLVRADLMGLAIGTHGANIQQARRVPGITAIELDEETSTFRIYGESAEAVTKARGYLEFTEESVPVPRDLVGKVIGKSGKVIQEIVDKSGVVRVRIEGDNEKKAAPAGGLVPFTFVGTKENISNARVLLEYHLAYLKEVEQLRMERLQIDEQLRQIGMGPRVPPVRTERDRGYLTDESTASSQRGGRSYNGRGRGRRGYTSGYSTNSDVSNASETESERREESRGTGTLVDGRGAAAGEGRASSESERKEEGRRRSATSRARGAPAGLPRGNPSSKSQSISSMLQDPDGNLFKVLDTETDQAADTDGSEAQSRPRRRRSRRRRNDDEATLMDAVSESDSASVTEPESQNESRPKRRNRSRRRRVPAPSPTSVDKQPVSVADYISRAESQSRQRLPTKEPMSPMPVDVVPEAAPKLANGPSVSETPSKQARPPRERAPRKGEVAEPNQEVFINGNS</sequence>
<dbReference type="GO" id="GO:0099577">
    <property type="term" value="P:regulation of translation at presynapse, modulating synaptic transmission"/>
    <property type="evidence" value="ECO:0007669"/>
    <property type="project" value="TreeGrafter"/>
</dbReference>
<dbReference type="GO" id="GO:0005634">
    <property type="term" value="C:nucleus"/>
    <property type="evidence" value="ECO:0007669"/>
    <property type="project" value="TreeGrafter"/>
</dbReference>
<keyword evidence="3" id="KW-0963">Cytoplasm</keyword>
<dbReference type="GO" id="GO:0007517">
    <property type="term" value="P:muscle organ development"/>
    <property type="evidence" value="ECO:0007669"/>
    <property type="project" value="UniProtKB-KW"/>
</dbReference>
<dbReference type="Pfam" id="PF17904">
    <property type="entry name" value="KH_9"/>
    <property type="match status" value="1"/>
</dbReference>
<dbReference type="FunFam" id="3.30.1370.10:FF:000017">
    <property type="entry name" value="Fragile X mental retardation syndrome-related protein 1"/>
    <property type="match status" value="1"/>
</dbReference>
<dbReference type="GO" id="GO:0098793">
    <property type="term" value="C:presynapse"/>
    <property type="evidence" value="ECO:0007669"/>
    <property type="project" value="GOC"/>
</dbReference>
<comment type="subcellular location">
    <subcellularLocation>
        <location evidence="1">Cytoplasm</location>
        <location evidence="1">Cytoplasmic ribonucleoprotein granule</location>
    </subcellularLocation>
</comment>
<feature type="region of interest" description="Disordered" evidence="8">
    <location>
        <begin position="380"/>
        <end position="677"/>
    </location>
</feature>
<reference evidence="10" key="2">
    <citation type="submission" date="2025-09" db="UniProtKB">
        <authorList>
            <consortium name="Ensembl"/>
        </authorList>
    </citation>
    <scope>IDENTIFICATION</scope>
</reference>
<dbReference type="InterPro" id="IPR004087">
    <property type="entry name" value="KH_dom"/>
</dbReference>